<dbReference type="EMBL" id="SDPO01000001">
    <property type="protein sequence ID" value="RXZ51018.1"/>
    <property type="molecule type" value="Genomic_DNA"/>
</dbReference>
<evidence type="ECO:0000313" key="4">
    <source>
        <dbReference type="EMBL" id="RXZ51018.1"/>
    </source>
</evidence>
<dbReference type="Pfam" id="PF24677">
    <property type="entry name" value="DUF7657"/>
    <property type="match status" value="1"/>
</dbReference>
<feature type="transmembrane region" description="Helical" evidence="1">
    <location>
        <begin position="190"/>
        <end position="208"/>
    </location>
</feature>
<feature type="transmembrane region" description="Helical" evidence="1">
    <location>
        <begin position="215"/>
        <end position="232"/>
    </location>
</feature>
<feature type="transmembrane region" description="Helical" evidence="1">
    <location>
        <begin position="135"/>
        <end position="155"/>
    </location>
</feature>
<feature type="transmembrane region" description="Helical" evidence="1">
    <location>
        <begin position="456"/>
        <end position="476"/>
    </location>
</feature>
<reference evidence="4 5" key="1">
    <citation type="submission" date="2019-01" db="EMBL/GenBank/DDBJ databases">
        <authorList>
            <person name="Li J."/>
        </authorList>
    </citation>
    <scope>NUCLEOTIDE SEQUENCE [LARGE SCALE GENOMIC DNA]</scope>
    <source>
        <strain evidence="4 5">CCUG 35506</strain>
    </source>
</reference>
<feature type="transmembrane region" description="Helical" evidence="1">
    <location>
        <begin position="238"/>
        <end position="254"/>
    </location>
</feature>
<keyword evidence="5" id="KW-1185">Reference proteome</keyword>
<feature type="transmembrane region" description="Helical" evidence="1">
    <location>
        <begin position="29"/>
        <end position="53"/>
    </location>
</feature>
<feature type="transmembrane region" description="Helical" evidence="1">
    <location>
        <begin position="334"/>
        <end position="352"/>
    </location>
</feature>
<evidence type="ECO:0000256" key="1">
    <source>
        <dbReference type="SAM" id="Phobius"/>
    </source>
</evidence>
<keyword evidence="1" id="KW-0472">Membrane</keyword>
<organism evidence="4 5">
    <name type="scientific">Agromyces fucosus</name>
    <dbReference type="NCBI Taxonomy" id="41985"/>
    <lineage>
        <taxon>Bacteria</taxon>
        <taxon>Bacillati</taxon>
        <taxon>Actinomycetota</taxon>
        <taxon>Actinomycetes</taxon>
        <taxon>Micrococcales</taxon>
        <taxon>Microbacteriaceae</taxon>
        <taxon>Agromyces</taxon>
    </lineage>
</organism>
<proteinExistence type="predicted"/>
<accession>A0A4Q2JXR7</accession>
<gene>
    <name evidence="4" type="ORF">ESP57_04325</name>
</gene>
<dbReference type="Proteomes" id="UP000292935">
    <property type="component" value="Unassembled WGS sequence"/>
</dbReference>
<keyword evidence="1" id="KW-0812">Transmembrane</keyword>
<evidence type="ECO:0000259" key="3">
    <source>
        <dbReference type="Pfam" id="PF24677"/>
    </source>
</evidence>
<keyword evidence="1" id="KW-1133">Transmembrane helix</keyword>
<feature type="transmembrane region" description="Helical" evidence="1">
    <location>
        <begin position="398"/>
        <end position="416"/>
    </location>
</feature>
<dbReference type="InterPro" id="IPR056071">
    <property type="entry name" value="DUF7654"/>
</dbReference>
<sequence length="651" mass="70572">MPSLEESRFQRATRRAGAWLIANDNWMTVAAAALFAAFILTGMTTSSIGMAWFSENPSDPDITQIGMPQWIRSDEYNVNSPLWMSMMTTGGPPTLSPLGAPADIAHRFSSGGFFETIVFFPTALLWMTSFLPDTMVFSLVWWLPMIFLVFSLPFWVERMGGTRRMGWLATLLIAFSPSVAWWSLGPVGVLAYAVAGSLALAIAAELFISRRFVRAGIVMVVAGILLASIPTVYAPWSIILGVPVLLATVLRIVATKTTWPQRIVPIAVSGSIALILAAGVFLENREGLESMVGTVYPGSRRSGSLAQSFAMLFGAPGYDALSRHDPIVSNASELSASFTVCVFWAAILIVAYRNFGRVRDNLPLIVLGAWTLTWLGWCTVSTGALGERIPVLNLVPPYRAAQVIGILAIIVVALILSKAPLRRDYTAAIVSAVTVGFVTAYAVSLFREEAAPTMQSWQILAAAGGAAIAVFFVTLFPRKLWPVLLAGVLALLPVVRSQPILFGLGEFRSSDVARTLQDLGAESRADGTYWATDAPGFESLMLANGVPSLSGFQRSGPDVAQWERLDPDHEFEFAWNRGGGYIPFVFAPGEELEITTSGFDTTWVRIDPCDLKERFPELGHIASAEAIDSSCLVDAGTANWSGRTVYLYETP</sequence>
<name>A0A4Q2JXR7_9MICO</name>
<dbReference type="InterPro" id="IPR056074">
    <property type="entry name" value="DUF7657"/>
</dbReference>
<dbReference type="Pfam" id="PF24672">
    <property type="entry name" value="DUF7654"/>
    <property type="match status" value="1"/>
</dbReference>
<feature type="transmembrane region" description="Helical" evidence="1">
    <location>
        <begin position="425"/>
        <end position="444"/>
    </location>
</feature>
<feature type="transmembrane region" description="Helical" evidence="1">
    <location>
        <begin position="263"/>
        <end position="282"/>
    </location>
</feature>
<feature type="domain" description="DUF7657" evidence="3">
    <location>
        <begin position="25"/>
        <end position="417"/>
    </location>
</feature>
<comment type="caution">
    <text evidence="4">The sequence shown here is derived from an EMBL/GenBank/DDBJ whole genome shotgun (WGS) entry which is preliminary data.</text>
</comment>
<evidence type="ECO:0000313" key="5">
    <source>
        <dbReference type="Proteomes" id="UP000292935"/>
    </source>
</evidence>
<feature type="transmembrane region" description="Helical" evidence="1">
    <location>
        <begin position="167"/>
        <end position="184"/>
    </location>
</feature>
<feature type="transmembrane region" description="Helical" evidence="1">
    <location>
        <begin position="483"/>
        <end position="504"/>
    </location>
</feature>
<feature type="domain" description="DUF7654" evidence="2">
    <location>
        <begin position="509"/>
        <end position="630"/>
    </location>
</feature>
<protein>
    <submittedName>
        <fullName evidence="4">Uncharacterized protein</fullName>
    </submittedName>
</protein>
<dbReference type="OrthoDB" id="3176622at2"/>
<dbReference type="AlphaFoldDB" id="A0A4Q2JXR7"/>
<dbReference type="RefSeq" id="WP_129230650.1">
    <property type="nucleotide sequence ID" value="NZ_SDPO01000001.1"/>
</dbReference>
<evidence type="ECO:0000259" key="2">
    <source>
        <dbReference type="Pfam" id="PF24672"/>
    </source>
</evidence>
<feature type="transmembrane region" description="Helical" evidence="1">
    <location>
        <begin position="364"/>
        <end position="386"/>
    </location>
</feature>